<reference evidence="2" key="1">
    <citation type="journal article" date="2022" name="bioRxiv">
        <title>Sequencing and chromosome-scale assembly of the giantPleurodeles waltlgenome.</title>
        <authorList>
            <person name="Brown T."/>
            <person name="Elewa A."/>
            <person name="Iarovenko S."/>
            <person name="Subramanian E."/>
            <person name="Araus A.J."/>
            <person name="Petzold A."/>
            <person name="Susuki M."/>
            <person name="Suzuki K.-i.T."/>
            <person name="Hayashi T."/>
            <person name="Toyoda A."/>
            <person name="Oliveira C."/>
            <person name="Osipova E."/>
            <person name="Leigh N.D."/>
            <person name="Simon A."/>
            <person name="Yun M.H."/>
        </authorList>
    </citation>
    <scope>NUCLEOTIDE SEQUENCE</scope>
    <source>
        <strain evidence="2">20211129_DDA</strain>
        <tissue evidence="2">Liver</tissue>
    </source>
</reference>
<dbReference type="AlphaFoldDB" id="A0AAV7KUH7"/>
<evidence type="ECO:0000313" key="3">
    <source>
        <dbReference type="Proteomes" id="UP001066276"/>
    </source>
</evidence>
<name>A0AAV7KUH7_PLEWA</name>
<evidence type="ECO:0000256" key="1">
    <source>
        <dbReference type="SAM" id="MobiDB-lite"/>
    </source>
</evidence>
<keyword evidence="3" id="KW-1185">Reference proteome</keyword>
<feature type="compositionally biased region" description="Low complexity" evidence="1">
    <location>
        <begin position="58"/>
        <end position="72"/>
    </location>
</feature>
<protein>
    <submittedName>
        <fullName evidence="2">Uncharacterized protein</fullName>
    </submittedName>
</protein>
<organism evidence="2 3">
    <name type="scientific">Pleurodeles waltl</name>
    <name type="common">Iberian ribbed newt</name>
    <dbReference type="NCBI Taxonomy" id="8319"/>
    <lineage>
        <taxon>Eukaryota</taxon>
        <taxon>Metazoa</taxon>
        <taxon>Chordata</taxon>
        <taxon>Craniata</taxon>
        <taxon>Vertebrata</taxon>
        <taxon>Euteleostomi</taxon>
        <taxon>Amphibia</taxon>
        <taxon>Batrachia</taxon>
        <taxon>Caudata</taxon>
        <taxon>Salamandroidea</taxon>
        <taxon>Salamandridae</taxon>
        <taxon>Pleurodelinae</taxon>
        <taxon>Pleurodeles</taxon>
    </lineage>
</organism>
<sequence length="161" mass="16953">MARRRGNILRRAGTGYPGSWKSETDPLFGRAAVSVCRSKRSQSPRDSEAGGMKRYEARPGSASAARRPVSAVQSPGAGRPPLPSWGWVESPQLLCHSPRGSASRACAAHSLPGSCTVRAASFLLARELLACLPLLLISSQPLALKATPSTAPNPSAACKRH</sequence>
<evidence type="ECO:0000313" key="2">
    <source>
        <dbReference type="EMBL" id="KAJ1081959.1"/>
    </source>
</evidence>
<accession>A0AAV7KUH7</accession>
<dbReference type="Proteomes" id="UP001066276">
    <property type="component" value="Chromosome 12"/>
</dbReference>
<proteinExistence type="predicted"/>
<gene>
    <name evidence="2" type="ORF">NDU88_002131</name>
</gene>
<feature type="region of interest" description="Disordered" evidence="1">
    <location>
        <begin position="1"/>
        <end position="84"/>
    </location>
</feature>
<dbReference type="EMBL" id="JANPWB010000016">
    <property type="protein sequence ID" value="KAJ1081959.1"/>
    <property type="molecule type" value="Genomic_DNA"/>
</dbReference>
<feature type="compositionally biased region" description="Basic and acidic residues" evidence="1">
    <location>
        <begin position="43"/>
        <end position="57"/>
    </location>
</feature>
<comment type="caution">
    <text evidence="2">The sequence shown here is derived from an EMBL/GenBank/DDBJ whole genome shotgun (WGS) entry which is preliminary data.</text>
</comment>